<dbReference type="SUPFAM" id="SSF53383">
    <property type="entry name" value="PLP-dependent transferases"/>
    <property type="match status" value="1"/>
</dbReference>
<keyword evidence="4" id="KW-0032">Aminotransferase</keyword>
<dbReference type="Gene3D" id="3.40.640.10">
    <property type="entry name" value="Type I PLP-dependent aspartate aminotransferase-like (Major domain)"/>
    <property type="match status" value="1"/>
</dbReference>
<dbReference type="GO" id="GO:0008483">
    <property type="term" value="F:transaminase activity"/>
    <property type="evidence" value="ECO:0007669"/>
    <property type="project" value="UniProtKB-KW"/>
</dbReference>
<proteinExistence type="inferred from homology"/>
<name>A0A3A8N9P2_9BACT</name>
<reference evidence="5" key="1">
    <citation type="submission" date="2018-09" db="EMBL/GenBank/DDBJ databases">
        <authorList>
            <person name="Livingstone P.G."/>
            <person name="Whitworth D.E."/>
        </authorList>
    </citation>
    <scope>NUCLEOTIDE SEQUENCE [LARGE SCALE GENOMIC DNA]</scope>
    <source>
        <strain evidence="5">CA040B</strain>
    </source>
</reference>
<dbReference type="PROSITE" id="PS00600">
    <property type="entry name" value="AA_TRANSFER_CLASS_3"/>
    <property type="match status" value="1"/>
</dbReference>
<keyword evidence="2 3" id="KW-0663">Pyridoxal phosphate</keyword>
<evidence type="ECO:0000256" key="1">
    <source>
        <dbReference type="ARBA" id="ARBA00001933"/>
    </source>
</evidence>
<accession>A0A3A8N9P2</accession>
<evidence type="ECO:0000313" key="5">
    <source>
        <dbReference type="Proteomes" id="UP000273405"/>
    </source>
</evidence>
<dbReference type="InterPro" id="IPR049704">
    <property type="entry name" value="Aminotrans_3_PPA_site"/>
</dbReference>
<protein>
    <submittedName>
        <fullName evidence="4">Aminotransferase class III-fold pyridoxal phosphate-dependent enzyme</fullName>
    </submittedName>
</protein>
<dbReference type="AlphaFoldDB" id="A0A3A8N9P2"/>
<dbReference type="GO" id="GO:0030170">
    <property type="term" value="F:pyridoxal phosphate binding"/>
    <property type="evidence" value="ECO:0007669"/>
    <property type="project" value="InterPro"/>
</dbReference>
<comment type="similarity">
    <text evidence="3">Belongs to the class-III pyridoxal-phosphate-dependent aminotransferase family.</text>
</comment>
<evidence type="ECO:0000313" key="4">
    <source>
        <dbReference type="EMBL" id="RKH37855.1"/>
    </source>
</evidence>
<dbReference type="Gene3D" id="3.90.1150.10">
    <property type="entry name" value="Aspartate Aminotransferase, domain 1"/>
    <property type="match status" value="1"/>
</dbReference>
<sequence length="428" mass="45974">MSQASPRHPSLPRPIQGAIKLERSNQLLEEARKLVPGVTQTMMKKPDHFAPGAFPVFLTRGDGALVEDADGQQYIDYIGALGANLLGHNHPAVAETIRKHLAEGIIHSLPTPVEVSSVRALVDIIPGAEMARFFKTGADATSAAVRLARHITGRESIVTVGYNGWHDHFMYDTPGIPAAVAKLTTRLPLFTPPDEPALLAHINAHGAQLACVLLAIPYNRTITREFLQQVKDTCAANGVLFILDEVVTGFRLALGGAQQFFDIQADFVTLSKGIAAGMPLSAIAGPAKHLSRLSELQVSTTFGGEMLSLAVCEAVLHEYKSTNYIEHIASLGRLLRAGVNSHARATGSSLEVIGYDAVPFFRFSKDIPEHIQKMIPFQAGMARRGVILRRDLNFISAVHTTEQVEHTIAAAGEVLRELAAGASTASAA</sequence>
<evidence type="ECO:0000256" key="3">
    <source>
        <dbReference type="RuleBase" id="RU003560"/>
    </source>
</evidence>
<organism evidence="4 5">
    <name type="scientific">Corallococcus sicarius</name>
    <dbReference type="NCBI Taxonomy" id="2316726"/>
    <lineage>
        <taxon>Bacteria</taxon>
        <taxon>Pseudomonadati</taxon>
        <taxon>Myxococcota</taxon>
        <taxon>Myxococcia</taxon>
        <taxon>Myxococcales</taxon>
        <taxon>Cystobacterineae</taxon>
        <taxon>Myxococcaceae</taxon>
        <taxon>Corallococcus</taxon>
    </lineage>
</organism>
<dbReference type="PANTHER" id="PTHR43713">
    <property type="entry name" value="GLUTAMATE-1-SEMIALDEHYDE 2,1-AMINOMUTASE"/>
    <property type="match status" value="1"/>
</dbReference>
<dbReference type="EMBL" id="RAWG01000219">
    <property type="protein sequence ID" value="RKH37855.1"/>
    <property type="molecule type" value="Genomic_DNA"/>
</dbReference>
<dbReference type="OrthoDB" id="9801834at2"/>
<dbReference type="InterPro" id="IPR015421">
    <property type="entry name" value="PyrdxlP-dep_Trfase_major"/>
</dbReference>
<keyword evidence="5" id="KW-1185">Reference proteome</keyword>
<dbReference type="InterPro" id="IPR005814">
    <property type="entry name" value="Aminotrans_3"/>
</dbReference>
<comment type="cofactor">
    <cofactor evidence="1">
        <name>pyridoxal 5'-phosphate</name>
        <dbReference type="ChEBI" id="CHEBI:597326"/>
    </cofactor>
</comment>
<comment type="caution">
    <text evidence="4">The sequence shown here is derived from an EMBL/GenBank/DDBJ whole genome shotgun (WGS) entry which is preliminary data.</text>
</comment>
<gene>
    <name evidence="4" type="ORF">D7X12_28160</name>
</gene>
<dbReference type="Proteomes" id="UP000273405">
    <property type="component" value="Unassembled WGS sequence"/>
</dbReference>
<dbReference type="InterPro" id="IPR015424">
    <property type="entry name" value="PyrdxlP-dep_Trfase"/>
</dbReference>
<dbReference type="Pfam" id="PF00202">
    <property type="entry name" value="Aminotran_3"/>
    <property type="match status" value="2"/>
</dbReference>
<dbReference type="InterPro" id="IPR015422">
    <property type="entry name" value="PyrdxlP-dep_Trfase_small"/>
</dbReference>
<evidence type="ECO:0000256" key="2">
    <source>
        <dbReference type="ARBA" id="ARBA00022898"/>
    </source>
</evidence>
<dbReference type="PANTHER" id="PTHR43713:SF3">
    <property type="entry name" value="GLUTAMATE-1-SEMIALDEHYDE 2,1-AMINOMUTASE 1, CHLOROPLASTIC-RELATED"/>
    <property type="match status" value="1"/>
</dbReference>
<keyword evidence="4" id="KW-0808">Transferase</keyword>
<dbReference type="RefSeq" id="WP_120628356.1">
    <property type="nucleotide sequence ID" value="NZ_RAWG01000219.1"/>
</dbReference>